<evidence type="ECO:0000259" key="1">
    <source>
        <dbReference type="SMART" id="SM00849"/>
    </source>
</evidence>
<evidence type="ECO:0000313" key="2">
    <source>
        <dbReference type="EMBL" id="BAC15272.1"/>
    </source>
</evidence>
<dbReference type="STRING" id="221109.gene:10735568"/>
<reference evidence="2 3" key="2">
    <citation type="journal article" date="2002" name="Nucleic Acids Res.">
        <title>Genome sequence of Oceanobacillus iheyensis isolated from the Iheya Ridge and its unexpected adaptive capabilities to extreme environments.</title>
        <authorList>
            <person name="Takami H."/>
            <person name="Takaki Y."/>
            <person name="Uchiyama I."/>
        </authorList>
    </citation>
    <scope>NUCLEOTIDE SEQUENCE [LARGE SCALE GENOMIC DNA]</scope>
    <source>
        <strain evidence="3">DSM 14371 / CIP 107618 / JCM 11309 / KCTC 3954 / HTE831</strain>
    </source>
</reference>
<dbReference type="Proteomes" id="UP000000822">
    <property type="component" value="Chromosome"/>
</dbReference>
<reference evidence="2 3" key="1">
    <citation type="journal article" date="2001" name="FEMS Microbiol. Lett.">
        <title>Oceanobacillus iheyensis gen. nov., sp. nov., a deep-sea extremely halotolerant and alkaliphilic species isolated from a depth of 1050 m on the Iheya Ridge.</title>
        <authorList>
            <person name="Lu J."/>
            <person name="Nogi Y."/>
            <person name="Takami H."/>
        </authorList>
    </citation>
    <scope>NUCLEOTIDE SEQUENCE [LARGE SCALE GENOMIC DNA]</scope>
    <source>
        <strain evidence="3">DSM 14371 / CIP 107618 / JCM 11309 / KCTC 3954 / HTE831</strain>
    </source>
</reference>
<dbReference type="InterPro" id="IPR050855">
    <property type="entry name" value="NDM-1-like"/>
</dbReference>
<dbReference type="PhylomeDB" id="Q8ELB5"/>
<dbReference type="InterPro" id="IPR001279">
    <property type="entry name" value="Metallo-B-lactamas"/>
</dbReference>
<organism evidence="2 3">
    <name type="scientific">Oceanobacillus iheyensis (strain DSM 14371 / CIP 107618 / JCM 11309 / KCTC 3954 / HTE831)</name>
    <dbReference type="NCBI Taxonomy" id="221109"/>
    <lineage>
        <taxon>Bacteria</taxon>
        <taxon>Bacillati</taxon>
        <taxon>Bacillota</taxon>
        <taxon>Bacilli</taxon>
        <taxon>Bacillales</taxon>
        <taxon>Bacillaceae</taxon>
        <taxon>Oceanobacillus</taxon>
    </lineage>
</organism>
<accession>Q8ELB5</accession>
<dbReference type="EMBL" id="BA000028">
    <property type="protein sequence ID" value="BAC15272.1"/>
    <property type="molecule type" value="Genomic_DNA"/>
</dbReference>
<dbReference type="Pfam" id="PF00753">
    <property type="entry name" value="Lactamase_B"/>
    <property type="match status" value="1"/>
</dbReference>
<dbReference type="OrthoDB" id="420651at2"/>
<gene>
    <name evidence="2" type="ordered locus">OB3316</name>
</gene>
<dbReference type="SMART" id="SM00849">
    <property type="entry name" value="Lactamase_B"/>
    <property type="match status" value="1"/>
</dbReference>
<dbReference type="PANTHER" id="PTHR42951:SF4">
    <property type="entry name" value="ACYL-COENZYME A THIOESTERASE MBLAC2"/>
    <property type="match status" value="1"/>
</dbReference>
<keyword evidence="3" id="KW-1185">Reference proteome</keyword>
<name>Q8ELB5_OCEIH</name>
<dbReference type="RefSeq" id="WP_011067712.1">
    <property type="nucleotide sequence ID" value="NC_004193.1"/>
</dbReference>
<dbReference type="PANTHER" id="PTHR42951">
    <property type="entry name" value="METALLO-BETA-LACTAMASE DOMAIN-CONTAINING"/>
    <property type="match status" value="1"/>
</dbReference>
<dbReference type="AlphaFoldDB" id="Q8ELB5"/>
<proteinExistence type="predicted"/>
<sequence length="264" mass="30039">MLNKINSSIYYLSNDDAKERPTIGLVCGDKYSLVIDPGNSVQHAQDFLKEIANLTIPQVEYLVITHGHWDHFLGLNEFGGKIIVNSLTNQMLKNWQRYSFEDDSLQKYVDSHIMSSKCMEIIKSEISMRDSFFLNSADIIFEESLTLDLGNKICTLETIKSTHTEDSTIIYVPDDNVLFLGDSAYGKTTNSLFHYKQSLLLPMIKDILKYDAHYFVLGHESLCDLDEMNVYWEELIATSKATDSTSIDKAMKQFEAAPLSNPHP</sequence>
<dbReference type="HOGENOM" id="CLU_086384_0_0_9"/>
<dbReference type="SUPFAM" id="SSF56281">
    <property type="entry name" value="Metallo-hydrolase/oxidoreductase"/>
    <property type="match status" value="1"/>
</dbReference>
<dbReference type="InterPro" id="IPR036866">
    <property type="entry name" value="RibonucZ/Hydroxyglut_hydro"/>
</dbReference>
<dbReference type="eggNOG" id="COG0491">
    <property type="taxonomic scope" value="Bacteria"/>
</dbReference>
<dbReference type="KEGG" id="oih:OB3316"/>
<protein>
    <submittedName>
        <fullName evidence="2">Hypothetical conserved protein</fullName>
    </submittedName>
</protein>
<dbReference type="Gene3D" id="3.60.15.10">
    <property type="entry name" value="Ribonuclease Z/Hydroxyacylglutathione hydrolase-like"/>
    <property type="match status" value="1"/>
</dbReference>
<evidence type="ECO:0000313" key="3">
    <source>
        <dbReference type="Proteomes" id="UP000000822"/>
    </source>
</evidence>
<feature type="domain" description="Metallo-beta-lactamase" evidence="1">
    <location>
        <begin position="20"/>
        <end position="219"/>
    </location>
</feature>